<dbReference type="PANTHER" id="PTHR31698">
    <property type="entry name" value="LYSOZYME G FAMILY MEMBER"/>
    <property type="match status" value="1"/>
</dbReference>
<dbReference type="Proteomes" id="UP001221838">
    <property type="component" value="Unassembled WGS sequence"/>
</dbReference>
<dbReference type="Gene3D" id="1.10.530.10">
    <property type="match status" value="1"/>
</dbReference>
<evidence type="ECO:0000256" key="5">
    <source>
        <dbReference type="SAM" id="MobiDB-lite"/>
    </source>
</evidence>
<feature type="domain" description="Transglycosylase SLT" evidence="6">
    <location>
        <begin position="76"/>
        <end position="186"/>
    </location>
</feature>
<protein>
    <recommendedName>
        <fullName evidence="1">Lysozyme g</fullName>
    </recommendedName>
    <alternativeName>
        <fullName evidence="4">1,4-beta-N-acetylmuramidase</fullName>
    </alternativeName>
</protein>
<evidence type="ECO:0000256" key="3">
    <source>
        <dbReference type="ARBA" id="ARBA00022801"/>
    </source>
</evidence>
<evidence type="ECO:0000256" key="2">
    <source>
        <dbReference type="ARBA" id="ARBA00022529"/>
    </source>
</evidence>
<dbReference type="Gene3D" id="1.10.101.10">
    <property type="entry name" value="PGBD-like superfamily/PGBD"/>
    <property type="match status" value="2"/>
</dbReference>
<dbReference type="CDD" id="cd01021">
    <property type="entry name" value="GEWL"/>
    <property type="match status" value="1"/>
</dbReference>
<feature type="domain" description="Peptidoglycan binding-like" evidence="7">
    <location>
        <begin position="356"/>
        <end position="397"/>
    </location>
</feature>
<dbReference type="SUPFAM" id="SSF47090">
    <property type="entry name" value="PGBD-like"/>
    <property type="match status" value="2"/>
</dbReference>
<organism evidence="8 9">
    <name type="scientific">Stigmatella ashevillensis</name>
    <dbReference type="NCBI Taxonomy" id="2995309"/>
    <lineage>
        <taxon>Bacteria</taxon>
        <taxon>Pseudomonadati</taxon>
        <taxon>Myxococcota</taxon>
        <taxon>Myxococcia</taxon>
        <taxon>Myxococcales</taxon>
        <taxon>Cystobacterineae</taxon>
        <taxon>Archangiaceae</taxon>
        <taxon>Stigmatella</taxon>
    </lineage>
</organism>
<reference evidence="8 9" key="1">
    <citation type="submission" date="2022-11" db="EMBL/GenBank/DDBJ databases">
        <title>Minimal conservation of predation-associated metabolite biosynthetic gene clusters underscores biosynthetic potential of Myxococcota including descriptions for ten novel species: Archangium lansinium sp. nov., Myxococcus landrumus sp. nov., Nannocystis bai.</title>
        <authorList>
            <person name="Ahearne A."/>
            <person name="Stevens C."/>
            <person name="Dowd S."/>
        </authorList>
    </citation>
    <scope>NUCLEOTIDE SEQUENCE [LARGE SCALE GENOMIC DNA]</scope>
    <source>
        <strain evidence="8 9">NCWAL01</strain>
    </source>
</reference>
<dbReference type="EMBL" id="JAQNDM010000002">
    <property type="protein sequence ID" value="MDC0708104.1"/>
    <property type="molecule type" value="Genomic_DNA"/>
</dbReference>
<evidence type="ECO:0000313" key="9">
    <source>
        <dbReference type="Proteomes" id="UP001221838"/>
    </source>
</evidence>
<feature type="domain" description="Peptidoglycan binding-like" evidence="7">
    <location>
        <begin position="244"/>
        <end position="299"/>
    </location>
</feature>
<proteinExistence type="predicted"/>
<dbReference type="InterPro" id="IPR036366">
    <property type="entry name" value="PGBDSf"/>
</dbReference>
<dbReference type="Pfam" id="PF01471">
    <property type="entry name" value="PG_binding_1"/>
    <property type="match status" value="2"/>
</dbReference>
<dbReference type="PRINTS" id="PR00749">
    <property type="entry name" value="LYSOZYMEG"/>
</dbReference>
<dbReference type="InterPro" id="IPR036365">
    <property type="entry name" value="PGBD-like_sf"/>
</dbReference>
<evidence type="ECO:0000259" key="6">
    <source>
        <dbReference type="Pfam" id="PF01464"/>
    </source>
</evidence>
<dbReference type="InterPro" id="IPR008258">
    <property type="entry name" value="Transglycosylase_SLT_dom_1"/>
</dbReference>
<evidence type="ECO:0000259" key="7">
    <source>
        <dbReference type="Pfam" id="PF01471"/>
    </source>
</evidence>
<keyword evidence="9" id="KW-1185">Reference proteome</keyword>
<feature type="compositionally biased region" description="Gly residues" evidence="5">
    <location>
        <begin position="210"/>
        <end position="225"/>
    </location>
</feature>
<gene>
    <name evidence="8" type="ORF">POL68_06440</name>
</gene>
<feature type="region of interest" description="Disordered" evidence="5">
    <location>
        <begin position="1"/>
        <end position="58"/>
    </location>
</feature>
<evidence type="ECO:0000256" key="4">
    <source>
        <dbReference type="ARBA" id="ARBA00031262"/>
    </source>
</evidence>
<feature type="region of interest" description="Disordered" evidence="5">
    <location>
        <begin position="207"/>
        <end position="245"/>
    </location>
</feature>
<name>A0ABT5D354_9BACT</name>
<dbReference type="RefSeq" id="WP_272135607.1">
    <property type="nucleotide sequence ID" value="NZ_JAQNDM010000002.1"/>
</dbReference>
<accession>A0ABT5D354</accession>
<dbReference type="PANTHER" id="PTHR31698:SF8">
    <property type="entry name" value="LYSOZYME G-RELATED"/>
    <property type="match status" value="1"/>
</dbReference>
<keyword evidence="2" id="KW-0929">Antimicrobial</keyword>
<dbReference type="InterPro" id="IPR023346">
    <property type="entry name" value="Lysozyme-like_dom_sf"/>
</dbReference>
<dbReference type="SUPFAM" id="SSF53955">
    <property type="entry name" value="Lysozyme-like"/>
    <property type="match status" value="1"/>
</dbReference>
<dbReference type="InterPro" id="IPR002152">
    <property type="entry name" value="Glyco_hydro_23"/>
</dbReference>
<feature type="compositionally biased region" description="Low complexity" evidence="5">
    <location>
        <begin position="1"/>
        <end position="27"/>
    </location>
</feature>
<comment type="caution">
    <text evidence="8">The sequence shown here is derived from an EMBL/GenBank/DDBJ whole genome shotgun (WGS) entry which is preliminary data.</text>
</comment>
<dbReference type="Pfam" id="PF01464">
    <property type="entry name" value="SLT"/>
    <property type="match status" value="1"/>
</dbReference>
<keyword evidence="3" id="KW-0378">Hydrolase</keyword>
<dbReference type="InterPro" id="IPR002477">
    <property type="entry name" value="Peptidoglycan-bd-like"/>
</dbReference>
<evidence type="ECO:0000256" key="1">
    <source>
        <dbReference type="ARBA" id="ARBA00016485"/>
    </source>
</evidence>
<sequence>MTTASATRSQNTNATRATATSTRAASNPNAILSKYQPTGASAATARQDGLPAGVASSRKMARTDLPKIKQYAGEFAAAGKKHDLPPALLAAIASRESRGGSALDSRGYGDHGNGFGLMQVDKRYHNPKGGPTSAAHIDQAAGILKSYHNQVKAKHPDWPPEQQLRGAVAAYNSGVGNVQTLKGMDKGTTGDDYSTDVWARAQELAPHFGGSVGNTGGTGGTGGTTGPAKPSGGNSPVLKEGSKGAEVKTLQGRLEKLGFELGKQDGVFGPKTEAAVKRFQSKHNLEVDGITGPKTHQAIEKALSTRAEQAKRQSDSFESGSKWKDAPALADVKSGKEHLQQGMEGGSVKHLQKLLGVETDGKFGPNTRKAVAEFQKEHRLDVGDAAGSVGPKTLAAMEKAARSQGPGNIDAGRGWGGSEGVADAAKAIARDMGIPVTSQKRNLADTKRVGSTTGSDHYTGNKNAFATDFGVSGQRGDQLARAIAKKYGIPASNIGTYNRHTINVDGQKYSLQLLWKVKGHFDHVHLGIQRAN</sequence>
<evidence type="ECO:0000313" key="8">
    <source>
        <dbReference type="EMBL" id="MDC0708104.1"/>
    </source>
</evidence>